<dbReference type="EMBL" id="MU004189">
    <property type="protein sequence ID" value="KAF2495220.1"/>
    <property type="molecule type" value="Genomic_DNA"/>
</dbReference>
<evidence type="ECO:0000313" key="2">
    <source>
        <dbReference type="EMBL" id="KAF2495220.1"/>
    </source>
</evidence>
<dbReference type="OrthoDB" id="2426273at2759"/>
<reference evidence="2" key="1">
    <citation type="journal article" date="2020" name="Stud. Mycol.">
        <title>101 Dothideomycetes genomes: a test case for predicting lifestyles and emergence of pathogens.</title>
        <authorList>
            <person name="Haridas S."/>
            <person name="Albert R."/>
            <person name="Binder M."/>
            <person name="Bloem J."/>
            <person name="Labutti K."/>
            <person name="Salamov A."/>
            <person name="Andreopoulos B."/>
            <person name="Baker S."/>
            <person name="Barry K."/>
            <person name="Bills G."/>
            <person name="Bluhm B."/>
            <person name="Cannon C."/>
            <person name="Castanera R."/>
            <person name="Culley D."/>
            <person name="Daum C."/>
            <person name="Ezra D."/>
            <person name="Gonzalez J."/>
            <person name="Henrissat B."/>
            <person name="Kuo A."/>
            <person name="Liang C."/>
            <person name="Lipzen A."/>
            <person name="Lutzoni F."/>
            <person name="Magnuson J."/>
            <person name="Mondo S."/>
            <person name="Nolan M."/>
            <person name="Ohm R."/>
            <person name="Pangilinan J."/>
            <person name="Park H.-J."/>
            <person name="Ramirez L."/>
            <person name="Alfaro M."/>
            <person name="Sun H."/>
            <person name="Tritt A."/>
            <person name="Yoshinaga Y."/>
            <person name="Zwiers L.-H."/>
            <person name="Turgeon B."/>
            <person name="Goodwin S."/>
            <person name="Spatafora J."/>
            <person name="Crous P."/>
            <person name="Grigoriev I."/>
        </authorList>
    </citation>
    <scope>NUCLEOTIDE SEQUENCE</scope>
    <source>
        <strain evidence="2">CBS 269.34</strain>
    </source>
</reference>
<protein>
    <recommendedName>
        <fullName evidence="4">Heterokaryon incompatibility domain-containing protein</fullName>
    </recommendedName>
</protein>
<feature type="transmembrane region" description="Helical" evidence="1">
    <location>
        <begin position="840"/>
        <end position="862"/>
    </location>
</feature>
<dbReference type="PANTHER" id="PTHR39596:SF2">
    <property type="entry name" value="HET DOMAIN PROTEIN (AFU_ORTHOLOGUE AFUA_1G17550)-RELATED"/>
    <property type="match status" value="1"/>
</dbReference>
<accession>A0A6A6QTD4</accession>
<keyword evidence="3" id="KW-1185">Reference proteome</keyword>
<dbReference type="AlphaFoldDB" id="A0A6A6QTD4"/>
<evidence type="ECO:0008006" key="4">
    <source>
        <dbReference type="Google" id="ProtNLM"/>
    </source>
</evidence>
<feature type="transmembrane region" description="Helical" evidence="1">
    <location>
        <begin position="813"/>
        <end position="834"/>
    </location>
</feature>
<organism evidence="2 3">
    <name type="scientific">Lophium mytilinum</name>
    <dbReference type="NCBI Taxonomy" id="390894"/>
    <lineage>
        <taxon>Eukaryota</taxon>
        <taxon>Fungi</taxon>
        <taxon>Dikarya</taxon>
        <taxon>Ascomycota</taxon>
        <taxon>Pezizomycotina</taxon>
        <taxon>Dothideomycetes</taxon>
        <taxon>Pleosporomycetidae</taxon>
        <taxon>Mytilinidiales</taxon>
        <taxon>Mytilinidiaceae</taxon>
        <taxon>Lophium</taxon>
    </lineage>
</organism>
<keyword evidence="1" id="KW-0472">Membrane</keyword>
<dbReference type="PANTHER" id="PTHR39596">
    <property type="match status" value="1"/>
</dbReference>
<name>A0A6A6QTD4_9PEZI</name>
<proteinExistence type="predicted"/>
<sequence>MDHLRGARLSEPLVKVPYVRKSGSDLSSIYNSDTFLNFPLHHLKSLRSNHPEISKDDALLSLIQSWLIFGTLIEFFRGKVVPKEFRKILEDGSEVLTTKQLRKMMACWPEYQYGSDDISKEEVHKTAVETSGQLLARSLFACERFGKVKSNDDRLHRVLFSVKVLICTLTLLARSYSPESNMALDAVLTRARFKHSPDGSPESTFLLWDSMIENRWCPHQIHYMLQTQPATSVCHMAHTKRPEWHGEHHSCDKHEYCVAHQIDWETFEPTHDHSASSHGPGCCLAPKNEEVALLEKQMMALLDKGKIPLVSCVRNPNNSLRLDVIEARQGVDYTAITHVWADGLGSAKSNQLPACRLQKVLAAIRLVEKKDIENAKYFKGFRRRKFAKKRQRTIFWMDIFCVPKGSKSERHRILEQRAISLMTATYVGAKYVLVLDSELQSIPCKDTDRRTFGFHLMSCRWMGRCWTLQEGALASPSSLWYDFSDGVLPHNKIESFGSPTAAVDCRGPVKWHKWWVPLKLPFVGNFTFRLSQTISIQEYRFITVWNSFLGRSTTKPKDVHVVLANLLGFSALEISELSSKVQSPEENEELVDRRGRSERMKAMLLAQDRLPLELFSISQAEPSTQPRHLSWIPDAPTGRQITGLDTRMVNIDGEVLKVDSHCGPYGFFVTIPSSPQLRTFCINVAATPEEPHICITLDMPQHNTSGDFYLHLNLHKEAHSLIQDTYGTGACFAVLRRQGHEVEVRFESALRFCHCWETHLENGSSDIFLPVESETAHHRISISLHPLSVYKPSTQRPADLFDFFPKRRLSLRVILPTTVLLWFAGAGICIAGHIQFGSSFFAVTWAIILYFPFLAMTCIMYLTRSSWLMSYTTGDVPWYVKVASSRWAPSFYNVRIWSRWTWIRCQPGVLWIRRLKPGRSVFKFSKKASGSTTELISKDRQDCLEDEDATCVNAPDYDAFKDMENIAYKMLDEEYARVLCAMDRQMWWADKHTG</sequence>
<gene>
    <name evidence="2" type="ORF">BU16DRAFT_618066</name>
</gene>
<evidence type="ECO:0000256" key="1">
    <source>
        <dbReference type="SAM" id="Phobius"/>
    </source>
</evidence>
<dbReference type="Proteomes" id="UP000799750">
    <property type="component" value="Unassembled WGS sequence"/>
</dbReference>
<evidence type="ECO:0000313" key="3">
    <source>
        <dbReference type="Proteomes" id="UP000799750"/>
    </source>
</evidence>
<keyword evidence="1" id="KW-1133">Transmembrane helix</keyword>
<keyword evidence="1" id="KW-0812">Transmembrane</keyword>